<dbReference type="SUPFAM" id="SSF46785">
    <property type="entry name" value="Winged helix' DNA-binding domain"/>
    <property type="match status" value="1"/>
</dbReference>
<protein>
    <submittedName>
        <fullName evidence="2">Uncharacterized protein</fullName>
    </submittedName>
</protein>
<proteinExistence type="predicted"/>
<dbReference type="AlphaFoldDB" id="A0A563VMM3"/>
<dbReference type="InterPro" id="IPR036388">
    <property type="entry name" value="WH-like_DNA-bd_sf"/>
</dbReference>
<name>A0A563VMM3_9CYAN</name>
<gene>
    <name evidence="2" type="ORF">H1P_1520009</name>
</gene>
<evidence type="ECO:0000256" key="1">
    <source>
        <dbReference type="SAM" id="MobiDB-lite"/>
    </source>
</evidence>
<dbReference type="Proteomes" id="UP000320055">
    <property type="component" value="Unassembled WGS sequence"/>
</dbReference>
<keyword evidence="3" id="KW-1185">Reference proteome</keyword>
<organism evidence="2 3">
    <name type="scientific">Hyella patelloides LEGE 07179</name>
    <dbReference type="NCBI Taxonomy" id="945734"/>
    <lineage>
        <taxon>Bacteria</taxon>
        <taxon>Bacillati</taxon>
        <taxon>Cyanobacteriota</taxon>
        <taxon>Cyanophyceae</taxon>
        <taxon>Pleurocapsales</taxon>
        <taxon>Hyellaceae</taxon>
        <taxon>Hyella</taxon>
    </lineage>
</organism>
<evidence type="ECO:0000313" key="2">
    <source>
        <dbReference type="EMBL" id="VEP12535.1"/>
    </source>
</evidence>
<dbReference type="InterPro" id="IPR036390">
    <property type="entry name" value="WH_DNA-bd_sf"/>
</dbReference>
<reference evidence="2 3" key="1">
    <citation type="submission" date="2019-01" db="EMBL/GenBank/DDBJ databases">
        <authorList>
            <person name="Brito A."/>
        </authorList>
    </citation>
    <scope>NUCLEOTIDE SEQUENCE [LARGE SCALE GENOMIC DNA]</scope>
    <source>
        <strain evidence="2">1</strain>
    </source>
</reference>
<dbReference type="RefSeq" id="WP_246141826.1">
    <property type="nucleotide sequence ID" value="NZ_LR213903.1"/>
</dbReference>
<feature type="region of interest" description="Disordered" evidence="1">
    <location>
        <begin position="299"/>
        <end position="321"/>
    </location>
</feature>
<dbReference type="Gene3D" id="1.10.10.10">
    <property type="entry name" value="Winged helix-like DNA-binding domain superfamily/Winged helix DNA-binding domain"/>
    <property type="match status" value="1"/>
</dbReference>
<evidence type="ECO:0000313" key="3">
    <source>
        <dbReference type="Proteomes" id="UP000320055"/>
    </source>
</evidence>
<accession>A0A563VMM3</accession>
<sequence length="403" mass="46347">MVIFSVTIARMFKQLKNWLANQRSFLFSWYTKDSQETQEPERSLTELPPETKKQLVDLVQNLPNNPIEQEAISVKLDEAWKRWREDPNNANNSVVILSSPITAVSIIISETMKKWSQQKQIDIKLLPLTARPTEITDIKAKLEHFLKYKSEKENHDEKSVEVMVIPNLGWCFLRSLNGLEGIEYLQSLLCQHFQHRFWVIGAGQVGWEYLDLVCNLSAYCGETFVLPEVSPENLQTWLNPIVEQLSVTFDRPRIDQQLLKNDKDDQTRYFESLANVAEGVSTIAVQVFLKSIYQQVENDDQNEEEQAKSKPNPLAKTPQLPNLPSIDSIDRYILYSLLLHNDLTMSALAESLGDGEGEVQGRVQVLRRKGIIEQQNKILKINPIHYPKLKQELDSNNFIISGN</sequence>
<dbReference type="EMBL" id="CAACVJ010000060">
    <property type="protein sequence ID" value="VEP12535.1"/>
    <property type="molecule type" value="Genomic_DNA"/>
</dbReference>